<name>A0A8S0Z4U1_ARCPL</name>
<feature type="transmembrane region" description="Helical" evidence="1">
    <location>
        <begin position="144"/>
        <end position="165"/>
    </location>
</feature>
<dbReference type="OrthoDB" id="191706at2759"/>
<protein>
    <submittedName>
        <fullName evidence="2">Uncharacterized protein</fullName>
    </submittedName>
</protein>
<keyword evidence="1" id="KW-0472">Membrane</keyword>
<comment type="caution">
    <text evidence="2">The sequence shown here is derived from an EMBL/GenBank/DDBJ whole genome shotgun (WGS) entry which is preliminary data.</text>
</comment>
<dbReference type="EMBL" id="CADEBC010000232">
    <property type="protein sequence ID" value="CAB3226807.1"/>
    <property type="molecule type" value="Genomic_DNA"/>
</dbReference>
<evidence type="ECO:0000313" key="2">
    <source>
        <dbReference type="EMBL" id="CAB3226807.1"/>
    </source>
</evidence>
<dbReference type="Proteomes" id="UP000494106">
    <property type="component" value="Unassembled WGS sequence"/>
</dbReference>
<accession>A0A8S0Z4U1</accession>
<sequence>MLIFKCGLIILTSTYIVSLCFQVSQEISSLDTGLAFLYIASGAIAGKIIYDRYQQIHILGSLTINPNVTSFANRIASFSASFFSMGFLVYFLLFLLKVDSNCLTALNIFVCGFGTLYIWMQCIITTYISTLYYDKKLTVFRQCLANVSFLILIVMAIFGTVTSFLPISGSSGIYICFVITSLCSNLLAAIFCVFILSFEKEYEYFAEGLRSELLLDDDCSLNNATLSDVDSIFGAQESISSTIVIKGNISCDLVEDNDSGMSSEETDDSLKVNIRSIINDNVSSSVDDKQEVITKCLTVEPHCAEHRNEIPSCSKAVNVSVFIDKADARSHLRNPDNLIIDNRVSDFFVIDLTCDVAGVHASSKPKGERSKKTVGTKDYKVDRDYSSIANVESSQCLVPVVNNELANTENQKLLSLSLSILLAALLQAMRCFAQFLEDIVVPQR</sequence>
<organism evidence="2 3">
    <name type="scientific">Arctia plantaginis</name>
    <name type="common">Wood tiger moth</name>
    <name type="synonym">Phalaena plantaginis</name>
    <dbReference type="NCBI Taxonomy" id="874455"/>
    <lineage>
        <taxon>Eukaryota</taxon>
        <taxon>Metazoa</taxon>
        <taxon>Ecdysozoa</taxon>
        <taxon>Arthropoda</taxon>
        <taxon>Hexapoda</taxon>
        <taxon>Insecta</taxon>
        <taxon>Pterygota</taxon>
        <taxon>Neoptera</taxon>
        <taxon>Endopterygota</taxon>
        <taxon>Lepidoptera</taxon>
        <taxon>Glossata</taxon>
        <taxon>Ditrysia</taxon>
        <taxon>Noctuoidea</taxon>
        <taxon>Erebidae</taxon>
        <taxon>Arctiinae</taxon>
        <taxon>Arctia</taxon>
    </lineage>
</organism>
<keyword evidence="3" id="KW-1185">Reference proteome</keyword>
<keyword evidence="1" id="KW-0812">Transmembrane</keyword>
<dbReference type="AlphaFoldDB" id="A0A8S0Z4U1"/>
<proteinExistence type="predicted"/>
<feature type="transmembrane region" description="Helical" evidence="1">
    <location>
        <begin position="171"/>
        <end position="196"/>
    </location>
</feature>
<feature type="transmembrane region" description="Helical" evidence="1">
    <location>
        <begin position="71"/>
        <end position="93"/>
    </location>
</feature>
<evidence type="ECO:0000313" key="3">
    <source>
        <dbReference type="Proteomes" id="UP000494106"/>
    </source>
</evidence>
<gene>
    <name evidence="2" type="ORF">APLA_LOCUS3097</name>
</gene>
<reference evidence="2 3" key="1">
    <citation type="submission" date="2020-04" db="EMBL/GenBank/DDBJ databases">
        <authorList>
            <person name="Wallbank WR R."/>
            <person name="Pardo Diaz C."/>
            <person name="Kozak K."/>
            <person name="Martin S."/>
            <person name="Jiggins C."/>
            <person name="Moest M."/>
            <person name="Warren A I."/>
            <person name="Byers J.R.P. K."/>
            <person name="Montejo-Kovacevich G."/>
            <person name="Yen C E."/>
        </authorList>
    </citation>
    <scope>NUCLEOTIDE SEQUENCE [LARGE SCALE GENOMIC DNA]</scope>
</reference>
<feature type="transmembrane region" description="Helical" evidence="1">
    <location>
        <begin position="105"/>
        <end position="132"/>
    </location>
</feature>
<keyword evidence="1" id="KW-1133">Transmembrane helix</keyword>
<evidence type="ECO:0000256" key="1">
    <source>
        <dbReference type="SAM" id="Phobius"/>
    </source>
</evidence>